<feature type="domain" description="GP-PDE" evidence="8">
    <location>
        <begin position="7"/>
        <end position="293"/>
    </location>
</feature>
<dbReference type="InterPro" id="IPR030395">
    <property type="entry name" value="GP_PDE_dom"/>
</dbReference>
<dbReference type="Pfam" id="PF03009">
    <property type="entry name" value="GDPD"/>
    <property type="match status" value="1"/>
</dbReference>
<gene>
    <name evidence="9" type="ORF">SAMEA4029010_CIC11G00000003925</name>
</gene>
<dbReference type="SUPFAM" id="SSF51695">
    <property type="entry name" value="PLC-like phosphodiesterases"/>
    <property type="match status" value="1"/>
</dbReference>
<dbReference type="STRING" id="45354.A0A1L0BGB1"/>
<evidence type="ECO:0000259" key="8">
    <source>
        <dbReference type="PROSITE" id="PS51704"/>
    </source>
</evidence>
<evidence type="ECO:0000256" key="2">
    <source>
        <dbReference type="ARBA" id="ARBA00007277"/>
    </source>
</evidence>
<organism evidence="9 10">
    <name type="scientific">Sungouiella intermedia</name>
    <dbReference type="NCBI Taxonomy" id="45354"/>
    <lineage>
        <taxon>Eukaryota</taxon>
        <taxon>Fungi</taxon>
        <taxon>Dikarya</taxon>
        <taxon>Ascomycota</taxon>
        <taxon>Saccharomycotina</taxon>
        <taxon>Pichiomycetes</taxon>
        <taxon>Metschnikowiaceae</taxon>
        <taxon>Sungouiella</taxon>
    </lineage>
</organism>
<keyword evidence="5" id="KW-1133">Transmembrane helix</keyword>
<dbReference type="GO" id="GO:0005737">
    <property type="term" value="C:cytoplasm"/>
    <property type="evidence" value="ECO:0007669"/>
    <property type="project" value="UniProtKB-ARBA"/>
</dbReference>
<comment type="subcellular location">
    <subcellularLocation>
        <location evidence="1">Membrane</location>
    </subcellularLocation>
</comment>
<keyword evidence="3" id="KW-0812">Transmembrane</keyword>
<dbReference type="InterPro" id="IPR052271">
    <property type="entry name" value="GDPD-Related"/>
</dbReference>
<dbReference type="Gene3D" id="3.20.20.190">
    <property type="entry name" value="Phosphatidylinositol (PI) phosphodiesterase"/>
    <property type="match status" value="1"/>
</dbReference>
<dbReference type="CDD" id="cd08570">
    <property type="entry name" value="GDPD_YPL206cp_fungi"/>
    <property type="match status" value="1"/>
</dbReference>
<dbReference type="EMBL" id="LT635757">
    <property type="protein sequence ID" value="SGZ50647.1"/>
    <property type="molecule type" value="Genomic_DNA"/>
</dbReference>
<dbReference type="Proteomes" id="UP000182334">
    <property type="component" value="Chromosome II"/>
</dbReference>
<keyword evidence="6" id="KW-0443">Lipid metabolism</keyword>
<dbReference type="AlphaFoldDB" id="A0A1L0BGB1"/>
<proteinExistence type="inferred from homology"/>
<dbReference type="GO" id="GO:0016020">
    <property type="term" value="C:membrane"/>
    <property type="evidence" value="ECO:0007669"/>
    <property type="project" value="UniProtKB-SubCell"/>
</dbReference>
<dbReference type="GO" id="GO:0046475">
    <property type="term" value="P:glycerophospholipid catabolic process"/>
    <property type="evidence" value="ECO:0007669"/>
    <property type="project" value="TreeGrafter"/>
</dbReference>
<dbReference type="PANTHER" id="PTHR42758">
    <property type="entry name" value="PHOSPHATIDYLGLYCEROL PHOSPHOLIPASE C"/>
    <property type="match status" value="1"/>
</dbReference>
<dbReference type="PROSITE" id="PS51704">
    <property type="entry name" value="GP_PDE"/>
    <property type="match status" value="1"/>
</dbReference>
<name>A0A1L0BGB1_9ASCO</name>
<evidence type="ECO:0000256" key="5">
    <source>
        <dbReference type="ARBA" id="ARBA00022989"/>
    </source>
</evidence>
<evidence type="ECO:0000313" key="9">
    <source>
        <dbReference type="EMBL" id="SGZ50647.1"/>
    </source>
</evidence>
<dbReference type="InterPro" id="IPR017946">
    <property type="entry name" value="PLC-like_Pdiesterase_TIM-brl"/>
</dbReference>
<keyword evidence="7" id="KW-0472">Membrane</keyword>
<dbReference type="OrthoDB" id="1058301at2759"/>
<keyword evidence="4" id="KW-0378">Hydrolase</keyword>
<protein>
    <submittedName>
        <fullName evidence="9">CIC11C00000003925</fullName>
    </submittedName>
</protein>
<evidence type="ECO:0000313" key="10">
    <source>
        <dbReference type="Proteomes" id="UP000182334"/>
    </source>
</evidence>
<comment type="similarity">
    <text evidence="2">Belongs to the glycerophosphoryl diester phosphodiesterase family.</text>
</comment>
<evidence type="ECO:0000256" key="7">
    <source>
        <dbReference type="ARBA" id="ARBA00023136"/>
    </source>
</evidence>
<dbReference type="PANTHER" id="PTHR42758:SF2">
    <property type="entry name" value="PHOSPHATIDYLGLYCEROL PHOSPHOLIPASE C"/>
    <property type="match status" value="1"/>
</dbReference>
<evidence type="ECO:0000256" key="1">
    <source>
        <dbReference type="ARBA" id="ARBA00004370"/>
    </source>
</evidence>
<keyword evidence="10" id="KW-1185">Reference proteome</keyword>
<dbReference type="GO" id="GO:0034479">
    <property type="term" value="F:phosphatidylglycerol phospholipase C activity"/>
    <property type="evidence" value="ECO:0007669"/>
    <property type="project" value="TreeGrafter"/>
</dbReference>
<evidence type="ECO:0000256" key="6">
    <source>
        <dbReference type="ARBA" id="ARBA00023098"/>
    </source>
</evidence>
<accession>A0A1L0BGB1</accession>
<evidence type="ECO:0000256" key="3">
    <source>
        <dbReference type="ARBA" id="ARBA00022692"/>
    </source>
</evidence>
<sequence length="375" mass="43914">MTRCTDCLVIGHRGFKARYTENTITGFTKCFETGATMFETDTWTTKDEVLVISHDVNTKRIFCDEDGNEADYNILDSYYDQLKNLRTIQTGERMLTFKDLLRWFIEYIHKYGENDSEHRIMLDIKNANPPKILKLIVRDMLEVHDDLAWWFPRIQFGVWNLRFVKYLNQDPYFQKHFSLTEPRNGYSHPDILHISASWQDSMTYLAYNEYIQSSNNNRFKFLVTGVSMIYIATWSTGFVTKFIPAVKAQDLKLYTWTINNLAQLEYFCRLCLSVQIKEYGIISDWPDKMVSYLGDIETTTEKTELSVLIPSSFYVPWKLRLVNYLCVAVLYVAGVRIASAPPSLFGTPVDPNEAVVFKAKKFQKIFAFLQHMRIF</sequence>
<evidence type="ECO:0000256" key="4">
    <source>
        <dbReference type="ARBA" id="ARBA00022801"/>
    </source>
</evidence>
<reference evidence="9 10" key="1">
    <citation type="submission" date="2016-10" db="EMBL/GenBank/DDBJ databases">
        <authorList>
            <person name="de Groot N.N."/>
        </authorList>
    </citation>
    <scope>NUCLEOTIDE SEQUENCE [LARGE SCALE GENOMIC DNA]</scope>
    <source>
        <strain evidence="9 10">CBS 141442</strain>
    </source>
</reference>